<accession>A0AAV5UUF0</accession>
<proteinExistence type="predicted"/>
<organism evidence="8 9">
    <name type="scientific">Pristionchus fissidentatus</name>
    <dbReference type="NCBI Taxonomy" id="1538716"/>
    <lineage>
        <taxon>Eukaryota</taxon>
        <taxon>Metazoa</taxon>
        <taxon>Ecdysozoa</taxon>
        <taxon>Nematoda</taxon>
        <taxon>Chromadorea</taxon>
        <taxon>Rhabditida</taxon>
        <taxon>Rhabditina</taxon>
        <taxon>Diplogasteromorpha</taxon>
        <taxon>Diplogasteroidea</taxon>
        <taxon>Neodiplogasteridae</taxon>
        <taxon>Pristionchus</taxon>
    </lineage>
</organism>
<feature type="coiled-coil region" evidence="5">
    <location>
        <begin position="415"/>
        <end position="449"/>
    </location>
</feature>
<feature type="domain" description="C2H2-type" evidence="7">
    <location>
        <begin position="536"/>
        <end position="556"/>
    </location>
</feature>
<evidence type="ECO:0000313" key="9">
    <source>
        <dbReference type="Proteomes" id="UP001432322"/>
    </source>
</evidence>
<feature type="domain" description="C2H2-type" evidence="7">
    <location>
        <begin position="253"/>
        <end position="275"/>
    </location>
</feature>
<dbReference type="GO" id="GO:0005634">
    <property type="term" value="C:nucleus"/>
    <property type="evidence" value="ECO:0007669"/>
    <property type="project" value="TreeGrafter"/>
</dbReference>
<dbReference type="GO" id="GO:0000977">
    <property type="term" value="F:RNA polymerase II transcription regulatory region sequence-specific DNA binding"/>
    <property type="evidence" value="ECO:0007669"/>
    <property type="project" value="TreeGrafter"/>
</dbReference>
<keyword evidence="4" id="KW-0862">Zinc</keyword>
<keyword evidence="2" id="KW-0677">Repeat</keyword>
<comment type="caution">
    <text evidence="8">The sequence shown here is derived from an EMBL/GenBank/DDBJ whole genome shotgun (WGS) entry which is preliminary data.</text>
</comment>
<gene>
    <name evidence="8" type="ORF">PFISCL1PPCAC_2203</name>
</gene>
<dbReference type="PANTHER" id="PTHR24409">
    <property type="entry name" value="ZINC FINGER PROTEIN 142"/>
    <property type="match status" value="1"/>
</dbReference>
<dbReference type="EMBL" id="BTSY01000001">
    <property type="protein sequence ID" value="GMT10906.1"/>
    <property type="molecule type" value="Genomic_DNA"/>
</dbReference>
<dbReference type="Proteomes" id="UP001432322">
    <property type="component" value="Unassembled WGS sequence"/>
</dbReference>
<dbReference type="GO" id="GO:0008270">
    <property type="term" value="F:zinc ion binding"/>
    <property type="evidence" value="ECO:0007669"/>
    <property type="project" value="UniProtKB-KW"/>
</dbReference>
<evidence type="ECO:0000256" key="3">
    <source>
        <dbReference type="ARBA" id="ARBA00022771"/>
    </source>
</evidence>
<dbReference type="SMART" id="SM00355">
    <property type="entry name" value="ZnF_C2H2"/>
    <property type="match status" value="6"/>
</dbReference>
<keyword evidence="5" id="KW-0175">Coiled coil</keyword>
<evidence type="ECO:0000259" key="7">
    <source>
        <dbReference type="PROSITE" id="PS00028"/>
    </source>
</evidence>
<sequence length="615" mass="71396">MSVSSPENIDPIDDQPGPSKSPEERQGPHRTRYGRAIVPKGDLPGEDQLPKNRKKKGKKEEPIRPKRKYTRRVPKEDSIEPIEEDMEEESVERETQEIQLDPDEYLVHPVPLIRNGQPSALPVPEPLYLPDFNKPVECQYCKTVVLSYQMEEHLLVKHKEHAQFECLSCKIRSFFNYWDLKAHIRECSNGRIGCPTDRNEQRSGKDVIEAPYFRRVYQAVECPFCKIYLDTFFDLEVHLNVHGLASMDAKFGCDGCRVTFTSIDSLKEHLYEKNHQFTSKCFNRGRVLNRREIEKLKERFEPEDRKDCMRKYNDLSYVLSAPKILEASQEAICAFCSKATRAYALIKTDLSNLEQYGLQCTSPEMEKDILERIQDTKCSIKKINAVGNRVSLCRNHFQWRNWRTKEEEDVLRRSKVAHQEELAQTLITRKELEAKAVENEDGIAILRDERLIGRSFMNDHSYLSNQQQPVIKLEDEDEGYERTNDDGNYEYDIIDLDDEEEEGTEGSSSRVVLPVIMNKGDLERKATAWLLTPYECPVCTLKYPNLNALHSHQTAHPYSSLTYKCADCPEKMFETPDEINQHFDEKMKSAVASFYSYKVEVVAEVHTNPKDTLKE</sequence>
<dbReference type="InterPro" id="IPR013087">
    <property type="entry name" value="Znf_C2H2_type"/>
</dbReference>
<feature type="compositionally biased region" description="Acidic residues" evidence="6">
    <location>
        <begin position="79"/>
        <end position="90"/>
    </location>
</feature>
<dbReference type="GO" id="GO:0000981">
    <property type="term" value="F:DNA-binding transcription factor activity, RNA polymerase II-specific"/>
    <property type="evidence" value="ECO:0007669"/>
    <property type="project" value="TreeGrafter"/>
</dbReference>
<dbReference type="AlphaFoldDB" id="A0AAV5UUF0"/>
<keyword evidence="3" id="KW-0863">Zinc-finger</keyword>
<reference evidence="8" key="1">
    <citation type="submission" date="2023-10" db="EMBL/GenBank/DDBJ databases">
        <title>Genome assembly of Pristionchus species.</title>
        <authorList>
            <person name="Yoshida K."/>
            <person name="Sommer R.J."/>
        </authorList>
    </citation>
    <scope>NUCLEOTIDE SEQUENCE</scope>
    <source>
        <strain evidence="8">RS5133</strain>
    </source>
</reference>
<keyword evidence="1" id="KW-0479">Metal-binding</keyword>
<evidence type="ECO:0000256" key="4">
    <source>
        <dbReference type="ARBA" id="ARBA00022833"/>
    </source>
</evidence>
<evidence type="ECO:0000256" key="6">
    <source>
        <dbReference type="SAM" id="MobiDB-lite"/>
    </source>
</evidence>
<dbReference type="PROSITE" id="PS00028">
    <property type="entry name" value="ZINC_FINGER_C2H2_1"/>
    <property type="match status" value="2"/>
</dbReference>
<dbReference type="Gene3D" id="3.30.160.60">
    <property type="entry name" value="Classic Zinc Finger"/>
    <property type="match status" value="2"/>
</dbReference>
<protein>
    <recommendedName>
        <fullName evidence="7">C2H2-type domain-containing protein</fullName>
    </recommendedName>
</protein>
<evidence type="ECO:0000313" key="8">
    <source>
        <dbReference type="EMBL" id="GMT10906.1"/>
    </source>
</evidence>
<name>A0AAV5UUF0_9BILA</name>
<evidence type="ECO:0000256" key="1">
    <source>
        <dbReference type="ARBA" id="ARBA00022723"/>
    </source>
</evidence>
<dbReference type="PANTHER" id="PTHR24409:SF438">
    <property type="entry name" value="PLAG1 LIKE ZINC FINGER 2"/>
    <property type="match status" value="1"/>
</dbReference>
<evidence type="ECO:0000256" key="5">
    <source>
        <dbReference type="SAM" id="Coils"/>
    </source>
</evidence>
<evidence type="ECO:0000256" key="2">
    <source>
        <dbReference type="ARBA" id="ARBA00022737"/>
    </source>
</evidence>
<keyword evidence="9" id="KW-1185">Reference proteome</keyword>
<feature type="region of interest" description="Disordered" evidence="6">
    <location>
        <begin position="1"/>
        <end position="90"/>
    </location>
</feature>